<feature type="non-terminal residue" evidence="1">
    <location>
        <position position="1"/>
    </location>
</feature>
<protein>
    <submittedName>
        <fullName evidence="1">Uncharacterized protein</fullName>
    </submittedName>
</protein>
<gene>
    <name evidence="1" type="ORF">H5410_036545</name>
</gene>
<dbReference type="AlphaFoldDB" id="A0A9J5Y4J0"/>
<accession>A0A9J5Y4J0</accession>
<organism evidence="1 2">
    <name type="scientific">Solanum commersonii</name>
    <name type="common">Commerson's wild potato</name>
    <name type="synonym">Commerson's nightshade</name>
    <dbReference type="NCBI Taxonomy" id="4109"/>
    <lineage>
        <taxon>Eukaryota</taxon>
        <taxon>Viridiplantae</taxon>
        <taxon>Streptophyta</taxon>
        <taxon>Embryophyta</taxon>
        <taxon>Tracheophyta</taxon>
        <taxon>Spermatophyta</taxon>
        <taxon>Magnoliopsida</taxon>
        <taxon>eudicotyledons</taxon>
        <taxon>Gunneridae</taxon>
        <taxon>Pentapetalae</taxon>
        <taxon>asterids</taxon>
        <taxon>lamiids</taxon>
        <taxon>Solanales</taxon>
        <taxon>Solanaceae</taxon>
        <taxon>Solanoideae</taxon>
        <taxon>Solaneae</taxon>
        <taxon>Solanum</taxon>
    </lineage>
</organism>
<dbReference type="Proteomes" id="UP000824120">
    <property type="component" value="Chromosome 7"/>
</dbReference>
<comment type="caution">
    <text evidence="1">The sequence shown here is derived from an EMBL/GenBank/DDBJ whole genome shotgun (WGS) entry which is preliminary data.</text>
</comment>
<proteinExistence type="predicted"/>
<dbReference type="EMBL" id="JACXVP010000007">
    <property type="protein sequence ID" value="KAG5595313.1"/>
    <property type="molecule type" value="Genomic_DNA"/>
</dbReference>
<sequence length="150" mass="17302">MQRFWGIEQKDILYGLELFEEDVRPFYAILCISPDSGSNLPSQQVVFLRSGVSSSNTNPAVMVQISYSSLFSRGSQHIQRSLTDKGSYETNEFLQTRGAIRPTNSYMNIRTNHLRKERDNVYQSKDTFKTTRSSNIQDYKEEIEIKGCIQ</sequence>
<name>A0A9J5Y4J0_SOLCO</name>
<reference evidence="1 2" key="1">
    <citation type="submission" date="2020-09" db="EMBL/GenBank/DDBJ databases">
        <title>De no assembly of potato wild relative species, Solanum commersonii.</title>
        <authorList>
            <person name="Cho K."/>
        </authorList>
    </citation>
    <scope>NUCLEOTIDE SEQUENCE [LARGE SCALE GENOMIC DNA]</scope>
    <source>
        <strain evidence="1">LZ3.2</strain>
        <tissue evidence="1">Leaf</tissue>
    </source>
</reference>
<keyword evidence="2" id="KW-1185">Reference proteome</keyword>
<evidence type="ECO:0000313" key="1">
    <source>
        <dbReference type="EMBL" id="KAG5595313.1"/>
    </source>
</evidence>
<evidence type="ECO:0000313" key="2">
    <source>
        <dbReference type="Proteomes" id="UP000824120"/>
    </source>
</evidence>